<evidence type="ECO:0000313" key="4">
    <source>
        <dbReference type="EMBL" id="EIJ43147.1"/>
    </source>
</evidence>
<proteinExistence type="inferred from homology"/>
<dbReference type="EMBL" id="JH600070">
    <property type="protein sequence ID" value="EIJ43147.1"/>
    <property type="molecule type" value="Genomic_DNA"/>
</dbReference>
<dbReference type="STRING" id="395493.BegalDRAFT_2293"/>
<dbReference type="PANTHER" id="PTHR30006:SF15">
    <property type="entry name" value="IRON-UTILIZATION PERIPLASMIC PROTEIN"/>
    <property type="match status" value="1"/>
</dbReference>
<evidence type="ECO:0000256" key="1">
    <source>
        <dbReference type="ARBA" id="ARBA00008520"/>
    </source>
</evidence>
<accession>I3CHQ4</accession>
<dbReference type="PIRSF" id="PIRSF002825">
    <property type="entry name" value="CfbpA"/>
    <property type="match status" value="1"/>
</dbReference>
<dbReference type="RefSeq" id="WP_002690094.1">
    <property type="nucleotide sequence ID" value="NZ_JH600070.1"/>
</dbReference>
<gene>
    <name evidence="4" type="ORF">BegalDRAFT_2293</name>
</gene>
<organism evidence="4 5">
    <name type="scientific">Beggiatoa alba B18LD</name>
    <dbReference type="NCBI Taxonomy" id="395493"/>
    <lineage>
        <taxon>Bacteria</taxon>
        <taxon>Pseudomonadati</taxon>
        <taxon>Pseudomonadota</taxon>
        <taxon>Gammaproteobacteria</taxon>
        <taxon>Thiotrichales</taxon>
        <taxon>Thiotrichaceae</taxon>
        <taxon>Beggiatoa</taxon>
    </lineage>
</organism>
<feature type="binding site" evidence="3">
    <location>
        <position position="222"/>
    </location>
    <ligand>
        <name>Fe cation</name>
        <dbReference type="ChEBI" id="CHEBI:24875"/>
    </ligand>
</feature>
<comment type="similarity">
    <text evidence="1">Belongs to the bacterial solute-binding protein 1 family.</text>
</comment>
<dbReference type="InterPro" id="IPR026045">
    <property type="entry name" value="Ferric-bd"/>
</dbReference>
<keyword evidence="3" id="KW-0408">Iron</keyword>
<dbReference type="AlphaFoldDB" id="I3CHQ4"/>
<protein>
    <submittedName>
        <fullName evidence="4">ABC-type Fe3+ transport system, periplasmic component</fullName>
    </submittedName>
</protein>
<keyword evidence="3" id="KW-0479">Metal-binding</keyword>
<dbReference type="HOGENOM" id="CLU_026974_2_1_6"/>
<dbReference type="eggNOG" id="COG1840">
    <property type="taxonomic scope" value="Bacteria"/>
</dbReference>
<evidence type="ECO:0000256" key="3">
    <source>
        <dbReference type="PIRSR" id="PIRSR002825-1"/>
    </source>
</evidence>
<sequence length="330" mass="37007">MKIQTVSGLIGIFIGFILPSVNASDAIIVYSARMAHLIKPLFDAYTQKTGVAVKFISAKEEELLDRLVIEGENTPADLLLTVDVGNLWLATEKDVLRPIDSALLDKNIPPHLRDPEKRWVGLSVRARPIMYNTETIKPENLKDYADLADPKWHGKLCLRTAKKVYNQSLVAMFIARYGEAQTRNLLTGWVNNLALPVLASDTQVIESIANRQCEIGIANTYYLGRLQHDNPQLPVAIHWHDGVHINISGAGVTKYAKHPELATQLLEWLSSEEAQDQFAELNFEYPANPQVKLSHIVEKWGKFNAETLHVSEAGRLQAQATRLMEEVGYH</sequence>
<keyword evidence="5" id="KW-1185">Reference proteome</keyword>
<dbReference type="Pfam" id="PF13343">
    <property type="entry name" value="SBP_bac_6"/>
    <property type="match status" value="1"/>
</dbReference>
<name>I3CHQ4_9GAMM</name>
<dbReference type="OrthoDB" id="9769567at2"/>
<dbReference type="PANTHER" id="PTHR30006">
    <property type="entry name" value="THIAMINE-BINDING PERIPLASMIC PROTEIN-RELATED"/>
    <property type="match status" value="1"/>
</dbReference>
<dbReference type="Proteomes" id="UP000005744">
    <property type="component" value="Unassembled WGS sequence"/>
</dbReference>
<reference evidence="4 5" key="1">
    <citation type="submission" date="2011-11" db="EMBL/GenBank/DDBJ databases">
        <title>Improved High-Quality Draft sequence of Beggiatoa alba B18lD.</title>
        <authorList>
            <consortium name="US DOE Joint Genome Institute"/>
            <person name="Lucas S."/>
            <person name="Han J."/>
            <person name="Lapidus A."/>
            <person name="Cheng J.-F."/>
            <person name="Goodwin L."/>
            <person name="Pitluck S."/>
            <person name="Peters L."/>
            <person name="Mikhailova N."/>
            <person name="Held B."/>
            <person name="Detter J.C."/>
            <person name="Han C."/>
            <person name="Tapia R."/>
            <person name="Land M."/>
            <person name="Hauser L."/>
            <person name="Kyrpides N."/>
            <person name="Ivanova N."/>
            <person name="Pagani I."/>
            <person name="Samuel K."/>
            <person name="Teske A."/>
            <person name="Mueller J."/>
            <person name="Woyke T."/>
        </authorList>
    </citation>
    <scope>NUCLEOTIDE SEQUENCE [LARGE SCALE GENOMIC DNA]</scope>
    <source>
        <strain evidence="4 5">B18LD</strain>
    </source>
</reference>
<dbReference type="Gene3D" id="3.40.190.10">
    <property type="entry name" value="Periplasmic binding protein-like II"/>
    <property type="match status" value="2"/>
</dbReference>
<dbReference type="GO" id="GO:0030288">
    <property type="term" value="C:outer membrane-bounded periplasmic space"/>
    <property type="evidence" value="ECO:0007669"/>
    <property type="project" value="TreeGrafter"/>
</dbReference>
<dbReference type="GO" id="GO:0046872">
    <property type="term" value="F:metal ion binding"/>
    <property type="evidence" value="ECO:0007669"/>
    <property type="project" value="UniProtKB-KW"/>
</dbReference>
<dbReference type="SUPFAM" id="SSF53850">
    <property type="entry name" value="Periplasmic binding protein-like II"/>
    <property type="match status" value="1"/>
</dbReference>
<evidence type="ECO:0000256" key="2">
    <source>
        <dbReference type="ARBA" id="ARBA00022729"/>
    </source>
</evidence>
<keyword evidence="2" id="KW-0732">Signal</keyword>
<evidence type="ECO:0000313" key="5">
    <source>
        <dbReference type="Proteomes" id="UP000005744"/>
    </source>
</evidence>
<feature type="binding site" evidence="3">
    <location>
        <position position="221"/>
    </location>
    <ligand>
        <name>Fe cation</name>
        <dbReference type="ChEBI" id="CHEBI:24875"/>
    </ligand>
</feature>